<gene>
    <name evidence="1" type="ORF">GCM10010507_47200</name>
</gene>
<dbReference type="Proteomes" id="UP000646244">
    <property type="component" value="Unassembled WGS sequence"/>
</dbReference>
<dbReference type="RefSeq" id="WP_190111873.1">
    <property type="nucleotide sequence ID" value="NZ_BMVB01000019.1"/>
</dbReference>
<reference evidence="1" key="2">
    <citation type="submission" date="2020-09" db="EMBL/GenBank/DDBJ databases">
        <authorList>
            <person name="Sun Q."/>
            <person name="Ohkuma M."/>
        </authorList>
    </citation>
    <scope>NUCLEOTIDE SEQUENCE</scope>
    <source>
        <strain evidence="1">JCM 4633</strain>
    </source>
</reference>
<reference evidence="1" key="1">
    <citation type="journal article" date="2014" name="Int. J. Syst. Evol. Microbiol.">
        <title>Complete genome sequence of Corynebacterium casei LMG S-19264T (=DSM 44701T), isolated from a smear-ripened cheese.</title>
        <authorList>
            <consortium name="US DOE Joint Genome Institute (JGI-PGF)"/>
            <person name="Walter F."/>
            <person name="Albersmeier A."/>
            <person name="Kalinowski J."/>
            <person name="Ruckert C."/>
        </authorList>
    </citation>
    <scope>NUCLEOTIDE SEQUENCE</scope>
    <source>
        <strain evidence="1">JCM 4633</strain>
    </source>
</reference>
<organism evidence="1 2">
    <name type="scientific">Streptomyces cinnamoneus</name>
    <name type="common">Streptoverticillium cinnamoneum</name>
    <dbReference type="NCBI Taxonomy" id="53446"/>
    <lineage>
        <taxon>Bacteria</taxon>
        <taxon>Bacillati</taxon>
        <taxon>Actinomycetota</taxon>
        <taxon>Actinomycetes</taxon>
        <taxon>Kitasatosporales</taxon>
        <taxon>Streptomycetaceae</taxon>
        <taxon>Streptomyces</taxon>
        <taxon>Streptomyces cinnamoneus group</taxon>
    </lineage>
</organism>
<dbReference type="EMBL" id="BMVB01000019">
    <property type="protein sequence ID" value="GHC64420.1"/>
    <property type="molecule type" value="Genomic_DNA"/>
</dbReference>
<dbReference type="AlphaFoldDB" id="A0A918TUY3"/>
<name>A0A918TUY3_STRCJ</name>
<accession>A0A918TUY3</accession>
<sequence>MSAQPVSSAGEIPMPPLTPEGLRAAVAQLVPSRLEQLNEHLVYAATQAQELNSLQPLRSFTEFGALIDAEATRGRDREPQWPR</sequence>
<proteinExistence type="predicted"/>
<protein>
    <submittedName>
        <fullName evidence="1">Uncharacterized protein</fullName>
    </submittedName>
</protein>
<evidence type="ECO:0000313" key="2">
    <source>
        <dbReference type="Proteomes" id="UP000646244"/>
    </source>
</evidence>
<comment type="caution">
    <text evidence="1">The sequence shown here is derived from an EMBL/GenBank/DDBJ whole genome shotgun (WGS) entry which is preliminary data.</text>
</comment>
<evidence type="ECO:0000313" key="1">
    <source>
        <dbReference type="EMBL" id="GHC64420.1"/>
    </source>
</evidence>